<dbReference type="GO" id="GO:0016791">
    <property type="term" value="F:phosphatase activity"/>
    <property type="evidence" value="ECO:0007669"/>
    <property type="project" value="InterPro"/>
</dbReference>
<accession>A0A1B6LQT7</accession>
<dbReference type="EMBL" id="GEBQ01013871">
    <property type="protein sequence ID" value="JAT26106.1"/>
    <property type="molecule type" value="Transcribed_RNA"/>
</dbReference>
<protein>
    <submittedName>
        <fullName evidence="2">Uncharacterized protein</fullName>
    </submittedName>
</protein>
<feature type="non-terminal residue" evidence="2">
    <location>
        <position position="1"/>
    </location>
</feature>
<organism evidence="2">
    <name type="scientific">Graphocephala atropunctata</name>
    <dbReference type="NCBI Taxonomy" id="36148"/>
    <lineage>
        <taxon>Eukaryota</taxon>
        <taxon>Metazoa</taxon>
        <taxon>Ecdysozoa</taxon>
        <taxon>Arthropoda</taxon>
        <taxon>Hexapoda</taxon>
        <taxon>Insecta</taxon>
        <taxon>Pterygota</taxon>
        <taxon>Neoptera</taxon>
        <taxon>Paraneoptera</taxon>
        <taxon>Hemiptera</taxon>
        <taxon>Auchenorrhyncha</taxon>
        <taxon>Membracoidea</taxon>
        <taxon>Cicadellidae</taxon>
        <taxon>Cicadellinae</taxon>
        <taxon>Cicadellini</taxon>
        <taxon>Graphocephala</taxon>
    </lineage>
</organism>
<gene>
    <name evidence="2" type="ORF">g.1392</name>
</gene>
<feature type="compositionally biased region" description="Basic residues" evidence="1">
    <location>
        <begin position="94"/>
        <end position="103"/>
    </location>
</feature>
<evidence type="ECO:0000313" key="2">
    <source>
        <dbReference type="EMBL" id="JAT26106.1"/>
    </source>
</evidence>
<dbReference type="Gene3D" id="3.40.50.1000">
    <property type="entry name" value="HAD superfamily/HAD-like"/>
    <property type="match status" value="1"/>
</dbReference>
<evidence type="ECO:0000256" key="1">
    <source>
        <dbReference type="SAM" id="MobiDB-lite"/>
    </source>
</evidence>
<dbReference type="InterPro" id="IPR010036">
    <property type="entry name" value="MDP_1_eu_arc"/>
</dbReference>
<dbReference type="Pfam" id="PF12689">
    <property type="entry name" value="Acid_PPase"/>
    <property type="match status" value="1"/>
</dbReference>
<dbReference type="AlphaFoldDB" id="A0A1B6LQT7"/>
<sequence>DSHLNHSRVQLNSYSKWLIVNILLFFNYIQMQGSPNNQKHRNHFSQQYEGIDEDLSSVKLVEDQSSSNQPNLECELSLLNDSNSVCEHSTKIPTRTRRTRKPRNTFSTTQHPRLDIVPKLMIFEPDRVLWPFHYESEVVLPYDLIPPTAWPLSKRKGRRWWTGNFGGRELVDLNGKCLQLNYEALVLFHKLRHRGIQLALAVTINNSSNIVGMKHLVRLFEYEDLFNYSEIDEISTLDHIRLIKDKSGLDFRDIVYFGINKTTLDYLCKEVKIITVHVNPEKGLGEDDVQEGARLYATRPHVPEPSEPPLTVGNIVSDEEAANIYGDEVMKMFVEKSEESASRKMPDDISNSEEKTD</sequence>
<reference evidence="2" key="1">
    <citation type="submission" date="2015-11" db="EMBL/GenBank/DDBJ databases">
        <title>De novo transcriptome assembly of four potential Pierce s Disease insect vectors from Arizona vineyards.</title>
        <authorList>
            <person name="Tassone E.E."/>
        </authorList>
    </citation>
    <scope>NUCLEOTIDE SEQUENCE</scope>
</reference>
<dbReference type="InterPro" id="IPR023214">
    <property type="entry name" value="HAD_sf"/>
</dbReference>
<proteinExistence type="predicted"/>
<feature type="region of interest" description="Disordered" evidence="1">
    <location>
        <begin position="89"/>
        <end position="108"/>
    </location>
</feature>
<feature type="region of interest" description="Disordered" evidence="1">
    <location>
        <begin position="336"/>
        <end position="357"/>
    </location>
</feature>
<name>A0A1B6LQT7_9HEMI</name>